<dbReference type="Pfam" id="PF13242">
    <property type="entry name" value="Hydrolase_like"/>
    <property type="match status" value="1"/>
</dbReference>
<comment type="caution">
    <text evidence="2">The sequence shown here is derived from an EMBL/GenBank/DDBJ whole genome shotgun (WGS) entry which is preliminary data.</text>
</comment>
<dbReference type="InterPro" id="IPR006439">
    <property type="entry name" value="HAD-SF_hydro_IA"/>
</dbReference>
<dbReference type="NCBIfam" id="TIGR01549">
    <property type="entry name" value="HAD-SF-IA-v1"/>
    <property type="match status" value="1"/>
</dbReference>
<name>A0A8J2NLG9_9HEXA</name>
<dbReference type="GO" id="GO:0005634">
    <property type="term" value="C:nucleus"/>
    <property type="evidence" value="ECO:0007669"/>
    <property type="project" value="TreeGrafter"/>
</dbReference>
<proteinExistence type="predicted"/>
<accession>A0A8J2NLG9</accession>
<dbReference type="EMBL" id="CAJVCH010004153">
    <property type="protein sequence ID" value="CAG7651925.1"/>
    <property type="molecule type" value="Genomic_DNA"/>
</dbReference>
<evidence type="ECO:0000313" key="2">
    <source>
        <dbReference type="EMBL" id="CAG7651925.1"/>
    </source>
</evidence>
<dbReference type="PANTHER" id="PTHR46191:SF2">
    <property type="entry name" value="HALOACID DEHALOGENASE-LIKE HYDROLASE DOMAIN-CONTAINING PROTEIN 3"/>
    <property type="match status" value="1"/>
</dbReference>
<feature type="compositionally biased region" description="Polar residues" evidence="1">
    <location>
        <begin position="168"/>
        <end position="178"/>
    </location>
</feature>
<sequence length="316" mass="35443">MISIKSYLDTSGCCNERLLSMKDLRLITFDVTGTLLKFRKPPAQQYMEIGLKHGVTANEERMKHAFKKQWIEMNESQPNYGTCWRSWWTQFVIKTFQDSQAGGNATEENLRAIASELIEHFTTSECWEAKEGATELLLAVKHLESPKSRGRTAENDSEKGKELEQVSGCRSSQSSNGGSRKVELASPTMQIGVVSNFDPRLEQILRATQLHHFFDWLLTSHECQVSKPHQGIFNAALLAATRNHSSRLLPIQPAQALHIGDSYGLDLVGAVNAGWNAILVMSPQEQKNIPPHILNSDPPVVFNDLIQLKSYLQSII</sequence>
<dbReference type="Proteomes" id="UP000708208">
    <property type="component" value="Unassembled WGS sequence"/>
</dbReference>
<organism evidence="2 3">
    <name type="scientific">Allacma fusca</name>
    <dbReference type="NCBI Taxonomy" id="39272"/>
    <lineage>
        <taxon>Eukaryota</taxon>
        <taxon>Metazoa</taxon>
        <taxon>Ecdysozoa</taxon>
        <taxon>Arthropoda</taxon>
        <taxon>Hexapoda</taxon>
        <taxon>Collembola</taxon>
        <taxon>Symphypleona</taxon>
        <taxon>Sminthuridae</taxon>
        <taxon>Allacma</taxon>
    </lineage>
</organism>
<protein>
    <submittedName>
        <fullName evidence="2">Uncharacterized protein</fullName>
    </submittedName>
</protein>
<dbReference type="PANTHER" id="PTHR46191">
    <property type="match status" value="1"/>
</dbReference>
<dbReference type="AlphaFoldDB" id="A0A8J2NLG9"/>
<evidence type="ECO:0000256" key="1">
    <source>
        <dbReference type="SAM" id="MobiDB-lite"/>
    </source>
</evidence>
<evidence type="ECO:0000313" key="3">
    <source>
        <dbReference type="Proteomes" id="UP000708208"/>
    </source>
</evidence>
<feature type="region of interest" description="Disordered" evidence="1">
    <location>
        <begin position="147"/>
        <end position="182"/>
    </location>
</feature>
<dbReference type="OrthoDB" id="444127at2759"/>
<gene>
    <name evidence="2" type="ORF">AFUS01_LOCUS779</name>
</gene>
<feature type="compositionally biased region" description="Basic and acidic residues" evidence="1">
    <location>
        <begin position="147"/>
        <end position="164"/>
    </location>
</feature>
<reference evidence="2" key="1">
    <citation type="submission" date="2021-06" db="EMBL/GenBank/DDBJ databases">
        <authorList>
            <person name="Hodson N. C."/>
            <person name="Mongue J. A."/>
            <person name="Jaron S. K."/>
        </authorList>
    </citation>
    <scope>NUCLEOTIDE SEQUENCE</scope>
</reference>
<keyword evidence="3" id="KW-1185">Reference proteome</keyword>
<dbReference type="InterPro" id="IPR051828">
    <property type="entry name" value="HAD-like_hydrolase_domain"/>
</dbReference>